<evidence type="ECO:0000313" key="3">
    <source>
        <dbReference type="Proteomes" id="UP000198869"/>
    </source>
</evidence>
<dbReference type="RefSeq" id="WP_228400708.1">
    <property type="nucleotide sequence ID" value="NZ_FNDW01000002.1"/>
</dbReference>
<organism evidence="2 3">
    <name type="scientific">Chryseobacterium taeanense</name>
    <dbReference type="NCBI Taxonomy" id="311334"/>
    <lineage>
        <taxon>Bacteria</taxon>
        <taxon>Pseudomonadati</taxon>
        <taxon>Bacteroidota</taxon>
        <taxon>Flavobacteriia</taxon>
        <taxon>Flavobacteriales</taxon>
        <taxon>Weeksellaceae</taxon>
        <taxon>Chryseobacterium group</taxon>
        <taxon>Chryseobacterium</taxon>
    </lineage>
</organism>
<gene>
    <name evidence="2" type="ORF">SAMN05421846_102256</name>
</gene>
<protein>
    <submittedName>
        <fullName evidence="2">Helix-turn-helix domain-containing protein</fullName>
    </submittedName>
</protein>
<keyword evidence="3" id="KW-1185">Reference proteome</keyword>
<sequence>MKKKSNAPMNEEQLLRAIFDIFSEILFHLQKSGTHESPYYDNADLKRILNISDSTLLRIRRSEEIPHIRIGRKIFYPKWVIDAQFRNAFRK</sequence>
<proteinExistence type="predicted"/>
<reference evidence="3" key="1">
    <citation type="submission" date="2016-10" db="EMBL/GenBank/DDBJ databases">
        <authorList>
            <person name="Varghese N."/>
            <person name="Submissions S."/>
        </authorList>
    </citation>
    <scope>NUCLEOTIDE SEQUENCE [LARGE SCALE GENOMIC DNA]</scope>
    <source>
        <strain evidence="3">DSM 17071</strain>
    </source>
</reference>
<evidence type="ECO:0000259" key="1">
    <source>
        <dbReference type="Pfam" id="PF12728"/>
    </source>
</evidence>
<dbReference type="EMBL" id="FNDW01000002">
    <property type="protein sequence ID" value="SDH84972.1"/>
    <property type="molecule type" value="Genomic_DNA"/>
</dbReference>
<dbReference type="InterPro" id="IPR041657">
    <property type="entry name" value="HTH_17"/>
</dbReference>
<evidence type="ECO:0000313" key="2">
    <source>
        <dbReference type="EMBL" id="SDH84972.1"/>
    </source>
</evidence>
<dbReference type="Proteomes" id="UP000198869">
    <property type="component" value="Unassembled WGS sequence"/>
</dbReference>
<dbReference type="AlphaFoldDB" id="A0A1G8FS50"/>
<feature type="domain" description="Helix-turn-helix" evidence="1">
    <location>
        <begin position="39"/>
        <end position="83"/>
    </location>
</feature>
<name>A0A1G8FS50_9FLAO</name>
<dbReference type="Pfam" id="PF12728">
    <property type="entry name" value="HTH_17"/>
    <property type="match status" value="1"/>
</dbReference>
<accession>A0A1G8FS50</accession>